<proteinExistence type="predicted"/>
<keyword evidence="1" id="KW-1185">Reference proteome</keyword>
<name>A0A1I7TXT8_9PELO</name>
<reference evidence="2" key="1">
    <citation type="submission" date="2016-11" db="UniProtKB">
        <authorList>
            <consortium name="WormBaseParasite"/>
        </authorList>
    </citation>
    <scope>IDENTIFICATION</scope>
</reference>
<dbReference type="Proteomes" id="UP000095282">
    <property type="component" value="Unplaced"/>
</dbReference>
<evidence type="ECO:0000313" key="1">
    <source>
        <dbReference type="Proteomes" id="UP000095282"/>
    </source>
</evidence>
<dbReference type="AlphaFoldDB" id="A0A1I7TXT8"/>
<organism evidence="1 2">
    <name type="scientific">Caenorhabditis tropicalis</name>
    <dbReference type="NCBI Taxonomy" id="1561998"/>
    <lineage>
        <taxon>Eukaryota</taxon>
        <taxon>Metazoa</taxon>
        <taxon>Ecdysozoa</taxon>
        <taxon>Nematoda</taxon>
        <taxon>Chromadorea</taxon>
        <taxon>Rhabditida</taxon>
        <taxon>Rhabditina</taxon>
        <taxon>Rhabditomorpha</taxon>
        <taxon>Rhabditoidea</taxon>
        <taxon>Rhabditidae</taxon>
        <taxon>Peloderinae</taxon>
        <taxon>Caenorhabditis</taxon>
    </lineage>
</organism>
<sequence length="97" mass="11386">MCDGLRVPQTDEAMGRKLEVVEFMKASLSSSNDVIDRRIEANELSEDHKTSKITRREKSRNWTILVKRVTQMRKYKRDGLRRGKSLHSSFWSSLKNM</sequence>
<accession>A0A1I7TXT8</accession>
<evidence type="ECO:0000313" key="2">
    <source>
        <dbReference type="WBParaSite" id="Csp11.Scaffold629.g12872.t1"/>
    </source>
</evidence>
<protein>
    <submittedName>
        <fullName evidence="2">Ovule protein</fullName>
    </submittedName>
</protein>
<dbReference type="WBParaSite" id="Csp11.Scaffold629.g12872.t1">
    <property type="protein sequence ID" value="Csp11.Scaffold629.g12872.t1"/>
    <property type="gene ID" value="Csp11.Scaffold629.g12872"/>
</dbReference>